<protein>
    <recommendedName>
        <fullName evidence="2">site-specific DNA-methyltransferase (adenine-specific)</fullName>
        <ecNumber evidence="2">2.1.1.72</ecNumber>
    </recommendedName>
</protein>
<dbReference type="InterPro" id="IPR050953">
    <property type="entry name" value="N4_N6_ade-DNA_methylase"/>
</dbReference>
<dbReference type="GO" id="GO:0003677">
    <property type="term" value="F:DNA binding"/>
    <property type="evidence" value="ECO:0007669"/>
    <property type="project" value="InterPro"/>
</dbReference>
<dbReference type="GO" id="GO:0009007">
    <property type="term" value="F:site-specific DNA-methyltransferase (adenine-specific) activity"/>
    <property type="evidence" value="ECO:0007669"/>
    <property type="project" value="UniProtKB-EC"/>
</dbReference>
<feature type="domain" description="DNA methylase adenine-specific" evidence="6">
    <location>
        <begin position="11"/>
        <end position="89"/>
    </location>
</feature>
<dbReference type="EMBL" id="JAEPCM010000016">
    <property type="protein sequence ID" value="MCG7944773.1"/>
    <property type="molecule type" value="Genomic_DNA"/>
</dbReference>
<evidence type="ECO:0000313" key="7">
    <source>
        <dbReference type="EMBL" id="MCG7944773.1"/>
    </source>
</evidence>
<sequence length="134" mass="14959">MSGVDRESDRVKKTGEVYTPTELVIEILQQMDINTFAPGKTVLDPACGDGQFLVPAKWIKVLHFGMTEEEALQDIYGVDIMADNVEVCKRRLGGGNIVTGNTLDPIVRIDGQTEEEHRLMKEWFGLPTLESFFG</sequence>
<keyword evidence="3 7" id="KW-0489">Methyltransferase</keyword>
<accession>A0A9E4K976</accession>
<evidence type="ECO:0000256" key="1">
    <source>
        <dbReference type="ARBA" id="ARBA00006594"/>
    </source>
</evidence>
<dbReference type="Pfam" id="PF02384">
    <property type="entry name" value="N6_Mtase"/>
    <property type="match status" value="1"/>
</dbReference>
<name>A0A9E4K976_9GAMM</name>
<dbReference type="InterPro" id="IPR003356">
    <property type="entry name" value="DNA_methylase_A-5"/>
</dbReference>
<organism evidence="7 8">
    <name type="scientific">Candidatus Thiodiazotropha taylori</name>
    <dbReference type="NCBI Taxonomy" id="2792791"/>
    <lineage>
        <taxon>Bacteria</taxon>
        <taxon>Pseudomonadati</taxon>
        <taxon>Pseudomonadota</taxon>
        <taxon>Gammaproteobacteria</taxon>
        <taxon>Chromatiales</taxon>
        <taxon>Sedimenticolaceae</taxon>
        <taxon>Candidatus Thiodiazotropha</taxon>
    </lineage>
</organism>
<dbReference type="AlphaFoldDB" id="A0A9E4K976"/>
<evidence type="ECO:0000256" key="3">
    <source>
        <dbReference type="ARBA" id="ARBA00022603"/>
    </source>
</evidence>
<evidence type="ECO:0000256" key="5">
    <source>
        <dbReference type="ARBA" id="ARBA00047942"/>
    </source>
</evidence>
<keyword evidence="4" id="KW-0808">Transferase</keyword>
<dbReference type="GO" id="GO:0032259">
    <property type="term" value="P:methylation"/>
    <property type="evidence" value="ECO:0007669"/>
    <property type="project" value="UniProtKB-KW"/>
</dbReference>
<evidence type="ECO:0000256" key="2">
    <source>
        <dbReference type="ARBA" id="ARBA00011900"/>
    </source>
</evidence>
<evidence type="ECO:0000313" key="8">
    <source>
        <dbReference type="Proteomes" id="UP000886667"/>
    </source>
</evidence>
<comment type="similarity">
    <text evidence="1">Belongs to the N(4)/N(6)-methyltransferase family.</text>
</comment>
<comment type="catalytic activity">
    <reaction evidence="5">
        <text>a 2'-deoxyadenosine in DNA + S-adenosyl-L-methionine = an N(6)-methyl-2'-deoxyadenosine in DNA + S-adenosyl-L-homocysteine + H(+)</text>
        <dbReference type="Rhea" id="RHEA:15197"/>
        <dbReference type="Rhea" id="RHEA-COMP:12418"/>
        <dbReference type="Rhea" id="RHEA-COMP:12419"/>
        <dbReference type="ChEBI" id="CHEBI:15378"/>
        <dbReference type="ChEBI" id="CHEBI:57856"/>
        <dbReference type="ChEBI" id="CHEBI:59789"/>
        <dbReference type="ChEBI" id="CHEBI:90615"/>
        <dbReference type="ChEBI" id="CHEBI:90616"/>
        <dbReference type="EC" id="2.1.1.72"/>
    </reaction>
</comment>
<dbReference type="GO" id="GO:0008170">
    <property type="term" value="F:N-methyltransferase activity"/>
    <property type="evidence" value="ECO:0007669"/>
    <property type="project" value="InterPro"/>
</dbReference>
<reference evidence="7" key="1">
    <citation type="journal article" date="2021" name="Proc. Natl. Acad. Sci. U.S.A.">
        <title>Global biogeography of chemosynthetic symbionts reveals both localized and globally distributed symbiont groups. .</title>
        <authorList>
            <person name="Osvatic J.T."/>
            <person name="Wilkins L.G.E."/>
            <person name="Leibrecht L."/>
            <person name="Leray M."/>
            <person name="Zauner S."/>
            <person name="Polzin J."/>
            <person name="Camacho Y."/>
            <person name="Gros O."/>
            <person name="van Gils J.A."/>
            <person name="Eisen J.A."/>
            <person name="Petersen J.M."/>
            <person name="Yuen B."/>
        </authorList>
    </citation>
    <scope>NUCLEOTIDE SEQUENCE</scope>
    <source>
        <strain evidence="7">MAGclacostrist064TRANS</strain>
    </source>
</reference>
<dbReference type="Gene3D" id="3.40.50.150">
    <property type="entry name" value="Vaccinia Virus protein VP39"/>
    <property type="match status" value="1"/>
</dbReference>
<dbReference type="Proteomes" id="UP000886667">
    <property type="component" value="Unassembled WGS sequence"/>
</dbReference>
<dbReference type="PANTHER" id="PTHR33841">
    <property type="entry name" value="DNA METHYLTRANSFERASE YEEA-RELATED"/>
    <property type="match status" value="1"/>
</dbReference>
<evidence type="ECO:0000256" key="4">
    <source>
        <dbReference type="ARBA" id="ARBA00022679"/>
    </source>
</evidence>
<dbReference type="InterPro" id="IPR029063">
    <property type="entry name" value="SAM-dependent_MTases_sf"/>
</dbReference>
<comment type="caution">
    <text evidence="7">The sequence shown here is derived from an EMBL/GenBank/DDBJ whole genome shotgun (WGS) entry which is preliminary data.</text>
</comment>
<dbReference type="SUPFAM" id="SSF53335">
    <property type="entry name" value="S-adenosyl-L-methionine-dependent methyltransferases"/>
    <property type="match status" value="1"/>
</dbReference>
<gene>
    <name evidence="7" type="ORF">JAZ07_00345</name>
</gene>
<proteinExistence type="inferred from homology"/>
<dbReference type="PANTHER" id="PTHR33841:SF1">
    <property type="entry name" value="DNA METHYLTRANSFERASE A"/>
    <property type="match status" value="1"/>
</dbReference>
<dbReference type="PRINTS" id="PR00507">
    <property type="entry name" value="N12N6MTFRASE"/>
</dbReference>
<dbReference type="EC" id="2.1.1.72" evidence="2"/>
<evidence type="ECO:0000259" key="6">
    <source>
        <dbReference type="Pfam" id="PF02384"/>
    </source>
</evidence>